<evidence type="ECO:0000256" key="1">
    <source>
        <dbReference type="SAM" id="MobiDB-lite"/>
    </source>
</evidence>
<evidence type="ECO:0000313" key="3">
    <source>
        <dbReference type="Proteomes" id="UP000831019"/>
    </source>
</evidence>
<reference evidence="3" key="1">
    <citation type="journal article" date="2022" name="Microorganisms">
        <title>Beyond the ABCs#Discovery of Three New Plasmid Types in Rhodobacterales (RepQ, RepY, RepW).</title>
        <authorList>
            <person name="Freese H.M."/>
            <person name="Ringel V."/>
            <person name="Overmann J."/>
            <person name="Petersen J."/>
        </authorList>
    </citation>
    <scope>NUCLEOTIDE SEQUENCE [LARGE SCALE GENOMIC DNA]</scope>
    <source>
        <strain evidence="3">DSM 109990</strain>
        <plasmid evidence="3">pDSM109990_a</plasmid>
    </source>
</reference>
<geneLocation type="plasmid" evidence="2 3">
    <name>pDSM109990_a</name>
</geneLocation>
<feature type="region of interest" description="Disordered" evidence="1">
    <location>
        <begin position="1"/>
        <end position="21"/>
    </location>
</feature>
<dbReference type="EMBL" id="CP085145">
    <property type="protein sequence ID" value="UOA16510.1"/>
    <property type="molecule type" value="Genomic_DNA"/>
</dbReference>
<keyword evidence="2" id="KW-0614">Plasmid</keyword>
<name>A0ABY3ZPC8_9RHOB</name>
<accession>A0ABY3ZPC8</accession>
<sequence length="63" mass="6932">MFGFVPGGSNRSKEREGANNNFLTRTIGAFSKQPKPKAGEPVQTALLTGDLFRLESQDRPPLR</sequence>
<keyword evidence="3" id="KW-1185">Reference proteome</keyword>
<protein>
    <submittedName>
        <fullName evidence="2">Uncharacterized protein</fullName>
    </submittedName>
</protein>
<organism evidence="2 3">
    <name type="scientific">Sulfitobacter dubius</name>
    <dbReference type="NCBI Taxonomy" id="218673"/>
    <lineage>
        <taxon>Bacteria</taxon>
        <taxon>Pseudomonadati</taxon>
        <taxon>Pseudomonadota</taxon>
        <taxon>Alphaproteobacteria</taxon>
        <taxon>Rhodobacterales</taxon>
        <taxon>Roseobacteraceae</taxon>
        <taxon>Sulfitobacter</taxon>
    </lineage>
</organism>
<gene>
    <name evidence="2" type="ORF">DSM109990_03392</name>
</gene>
<proteinExistence type="predicted"/>
<evidence type="ECO:0000313" key="2">
    <source>
        <dbReference type="EMBL" id="UOA16510.1"/>
    </source>
</evidence>
<dbReference type="Proteomes" id="UP000831019">
    <property type="component" value="Plasmid pDSM109990_a"/>
</dbReference>